<evidence type="ECO:0000313" key="7">
    <source>
        <dbReference type="Proteomes" id="UP001330749"/>
    </source>
</evidence>
<evidence type="ECO:0000259" key="5">
    <source>
        <dbReference type="PROSITE" id="PS50076"/>
    </source>
</evidence>
<feature type="coiled-coil region" evidence="3">
    <location>
        <begin position="113"/>
        <end position="186"/>
    </location>
</feature>
<reference evidence="6 7" key="1">
    <citation type="submission" date="2023-03" db="EMBL/GenBank/DDBJ databases">
        <title>Bacillus Genome Sequencing.</title>
        <authorList>
            <person name="Dunlap C."/>
        </authorList>
    </citation>
    <scope>NUCLEOTIDE SEQUENCE [LARGE SCALE GENOMIC DNA]</scope>
    <source>
        <strain evidence="6 7">B-14544</strain>
    </source>
</reference>
<comment type="caution">
    <text evidence="6">The sequence shown here is derived from an EMBL/GenBank/DDBJ whole genome shotgun (WGS) entry which is preliminary data.</text>
</comment>
<accession>A0ABU6NFU5</accession>
<evidence type="ECO:0000256" key="3">
    <source>
        <dbReference type="SAM" id="Coils"/>
    </source>
</evidence>
<dbReference type="SUPFAM" id="SSF46565">
    <property type="entry name" value="Chaperone J-domain"/>
    <property type="match status" value="1"/>
</dbReference>
<dbReference type="RefSeq" id="WP_327969435.1">
    <property type="nucleotide sequence ID" value="NZ_JARMQG010000304.1"/>
</dbReference>
<keyword evidence="1" id="KW-0235">DNA replication</keyword>
<name>A0ABU6NFU5_9BACI</name>
<feature type="region of interest" description="Disordered" evidence="4">
    <location>
        <begin position="187"/>
        <end position="210"/>
    </location>
</feature>
<dbReference type="Gene3D" id="1.10.287.110">
    <property type="entry name" value="DnaJ domain"/>
    <property type="match status" value="1"/>
</dbReference>
<keyword evidence="2" id="KW-0346">Stress response</keyword>
<gene>
    <name evidence="6" type="ORF">P4447_18005</name>
</gene>
<keyword evidence="7" id="KW-1185">Reference proteome</keyword>
<sequence length="262" mass="30272">MNTDQAFALLIDAGVTEDTSIQTIRRWLRERKIHFEGKGYRENEYILDNTDQAFTMLKDAGVTENRVADIVGRWLSEGRIRNVSNGKPKTEAKRNNIVTNEFLYHSQDQIKMIHQLKEKIKAQNEHIKGIEELHQTSVNTLIQQRDKLKKEIAILQNEKIELQQESKDLLKENRDLRSEVVKLKEELSLGTKRKPDKTQSAPPPKTNHCHQKLGLSKTASHREIVAGYKKLLKITHPDHGGSAAAFHYIKTDYDQFRNSNKE</sequence>
<organism evidence="6 7">
    <name type="scientific">Bacillus xiapuensis</name>
    <dbReference type="NCBI Taxonomy" id="2014075"/>
    <lineage>
        <taxon>Bacteria</taxon>
        <taxon>Bacillati</taxon>
        <taxon>Bacillota</taxon>
        <taxon>Bacilli</taxon>
        <taxon>Bacillales</taxon>
        <taxon>Bacillaceae</taxon>
        <taxon>Bacillus</taxon>
    </lineage>
</organism>
<keyword evidence="3" id="KW-0175">Coiled coil</keyword>
<dbReference type="InterPro" id="IPR001623">
    <property type="entry name" value="DnaJ_domain"/>
</dbReference>
<evidence type="ECO:0000313" key="6">
    <source>
        <dbReference type="EMBL" id="MED3564311.1"/>
    </source>
</evidence>
<dbReference type="PROSITE" id="PS50076">
    <property type="entry name" value="DNAJ_2"/>
    <property type="match status" value="1"/>
</dbReference>
<proteinExistence type="predicted"/>
<dbReference type="InterPro" id="IPR036869">
    <property type="entry name" value="J_dom_sf"/>
</dbReference>
<protein>
    <recommendedName>
        <fullName evidence="5">J domain-containing protein</fullName>
    </recommendedName>
</protein>
<feature type="domain" description="J" evidence="5">
    <location>
        <begin position="208"/>
        <end position="262"/>
    </location>
</feature>
<dbReference type="Proteomes" id="UP001330749">
    <property type="component" value="Unassembled WGS sequence"/>
</dbReference>
<evidence type="ECO:0000256" key="4">
    <source>
        <dbReference type="SAM" id="MobiDB-lite"/>
    </source>
</evidence>
<dbReference type="EMBL" id="JARMQG010000304">
    <property type="protein sequence ID" value="MED3564311.1"/>
    <property type="molecule type" value="Genomic_DNA"/>
</dbReference>
<evidence type="ECO:0000256" key="2">
    <source>
        <dbReference type="ARBA" id="ARBA00023016"/>
    </source>
</evidence>
<evidence type="ECO:0000256" key="1">
    <source>
        <dbReference type="ARBA" id="ARBA00022705"/>
    </source>
</evidence>